<dbReference type="EMBL" id="SIHI01000003">
    <property type="protein sequence ID" value="TWT55543.1"/>
    <property type="molecule type" value="Genomic_DNA"/>
</dbReference>
<sequence>MTGHDNIINRYPVIGASAMMIGTAAFAWLFSRNIGCTAFFFIIGPIIHWLMWREDFDGIQSEFRHRQILKTRLPIQPEQFFDRFYATSNLDRDFVIAFLKFYSHFWNADIQLVRPSDNHFAIDGHCSNDVFFANLHEQFHVSFSDEDISQIDGTFDSLIRSVYKMPRSLSN</sequence>
<accession>A0A5C5X058</accession>
<keyword evidence="1" id="KW-0812">Transmembrane</keyword>
<keyword evidence="1" id="KW-1133">Transmembrane helix</keyword>
<gene>
    <name evidence="2" type="ORF">KOR42_26700</name>
</gene>
<proteinExistence type="predicted"/>
<protein>
    <submittedName>
        <fullName evidence="2">Uncharacterized protein</fullName>
    </submittedName>
</protein>
<keyword evidence="3" id="KW-1185">Reference proteome</keyword>
<comment type="caution">
    <text evidence="2">The sequence shown here is derived from an EMBL/GenBank/DDBJ whole genome shotgun (WGS) entry which is preliminary data.</text>
</comment>
<feature type="transmembrane region" description="Helical" evidence="1">
    <location>
        <begin position="36"/>
        <end position="52"/>
    </location>
</feature>
<organism evidence="2 3">
    <name type="scientific">Thalassoglobus neptunius</name>
    <dbReference type="NCBI Taxonomy" id="1938619"/>
    <lineage>
        <taxon>Bacteria</taxon>
        <taxon>Pseudomonadati</taxon>
        <taxon>Planctomycetota</taxon>
        <taxon>Planctomycetia</taxon>
        <taxon>Planctomycetales</taxon>
        <taxon>Planctomycetaceae</taxon>
        <taxon>Thalassoglobus</taxon>
    </lineage>
</organism>
<evidence type="ECO:0000313" key="2">
    <source>
        <dbReference type="EMBL" id="TWT55543.1"/>
    </source>
</evidence>
<dbReference type="AlphaFoldDB" id="A0A5C5X058"/>
<keyword evidence="1" id="KW-0472">Membrane</keyword>
<evidence type="ECO:0000313" key="3">
    <source>
        <dbReference type="Proteomes" id="UP000317243"/>
    </source>
</evidence>
<dbReference type="RefSeq" id="WP_197441128.1">
    <property type="nucleotide sequence ID" value="NZ_SIHI01000003.1"/>
</dbReference>
<feature type="transmembrane region" description="Helical" evidence="1">
    <location>
        <begin position="12"/>
        <end position="30"/>
    </location>
</feature>
<reference evidence="2 3" key="1">
    <citation type="submission" date="2019-02" db="EMBL/GenBank/DDBJ databases">
        <title>Deep-cultivation of Planctomycetes and their phenomic and genomic characterization uncovers novel biology.</title>
        <authorList>
            <person name="Wiegand S."/>
            <person name="Jogler M."/>
            <person name="Boedeker C."/>
            <person name="Pinto D."/>
            <person name="Vollmers J."/>
            <person name="Rivas-Marin E."/>
            <person name="Kohn T."/>
            <person name="Peeters S.H."/>
            <person name="Heuer A."/>
            <person name="Rast P."/>
            <person name="Oberbeckmann S."/>
            <person name="Bunk B."/>
            <person name="Jeske O."/>
            <person name="Meyerdierks A."/>
            <person name="Storesund J.E."/>
            <person name="Kallscheuer N."/>
            <person name="Luecker S."/>
            <person name="Lage O.M."/>
            <person name="Pohl T."/>
            <person name="Merkel B.J."/>
            <person name="Hornburger P."/>
            <person name="Mueller R.-W."/>
            <person name="Bruemmer F."/>
            <person name="Labrenz M."/>
            <person name="Spormann A.M."/>
            <person name="Op Den Camp H."/>
            <person name="Overmann J."/>
            <person name="Amann R."/>
            <person name="Jetten M.S.M."/>
            <person name="Mascher T."/>
            <person name="Medema M.H."/>
            <person name="Devos D.P."/>
            <person name="Kaster A.-K."/>
            <person name="Ovreas L."/>
            <person name="Rohde M."/>
            <person name="Galperin M.Y."/>
            <person name="Jogler C."/>
        </authorList>
    </citation>
    <scope>NUCLEOTIDE SEQUENCE [LARGE SCALE GENOMIC DNA]</scope>
    <source>
        <strain evidence="2 3">KOR42</strain>
    </source>
</reference>
<name>A0A5C5X058_9PLAN</name>
<dbReference type="Proteomes" id="UP000317243">
    <property type="component" value="Unassembled WGS sequence"/>
</dbReference>
<evidence type="ECO:0000256" key="1">
    <source>
        <dbReference type="SAM" id="Phobius"/>
    </source>
</evidence>